<keyword evidence="8" id="KW-0496">Mitochondrion</keyword>
<comment type="similarity">
    <text evidence="2">Belongs to the eukaryotic ATPase subunit F6 family.</text>
</comment>
<evidence type="ECO:0000256" key="9">
    <source>
        <dbReference type="ARBA" id="ARBA00023136"/>
    </source>
</evidence>
<comment type="caution">
    <text evidence="10">The sequence shown here is derived from an EMBL/GenBank/DDBJ whole genome shotgun (WGS) entry which is preliminary data.</text>
</comment>
<reference evidence="10 11" key="1">
    <citation type="journal article" date="2016" name="Nat. Commun.">
        <title>Extremotolerant tardigrade genome and improved radiotolerance of human cultured cells by tardigrade-unique protein.</title>
        <authorList>
            <person name="Hashimoto T."/>
            <person name="Horikawa D.D."/>
            <person name="Saito Y."/>
            <person name="Kuwahara H."/>
            <person name="Kozuka-Hata H."/>
            <person name="Shin-I T."/>
            <person name="Minakuchi Y."/>
            <person name="Ohishi K."/>
            <person name="Motoyama A."/>
            <person name="Aizu T."/>
            <person name="Enomoto A."/>
            <person name="Kondo K."/>
            <person name="Tanaka S."/>
            <person name="Hara Y."/>
            <person name="Koshikawa S."/>
            <person name="Sagara H."/>
            <person name="Miura T."/>
            <person name="Yokobori S."/>
            <person name="Miyagawa K."/>
            <person name="Suzuki Y."/>
            <person name="Kubo T."/>
            <person name="Oyama M."/>
            <person name="Kohara Y."/>
            <person name="Fujiyama A."/>
            <person name="Arakawa K."/>
            <person name="Katayama T."/>
            <person name="Toyoda A."/>
            <person name="Kunieda T."/>
        </authorList>
    </citation>
    <scope>NUCLEOTIDE SEQUENCE [LARGE SCALE GENOMIC DNA]</scope>
    <source>
        <strain evidence="10 11">YOKOZUNA-1</strain>
    </source>
</reference>
<dbReference type="GO" id="GO:0005743">
    <property type="term" value="C:mitochondrial inner membrane"/>
    <property type="evidence" value="ECO:0007669"/>
    <property type="project" value="UniProtKB-SubCell"/>
</dbReference>
<evidence type="ECO:0000313" key="10">
    <source>
        <dbReference type="EMBL" id="GAU88461.1"/>
    </source>
</evidence>
<gene>
    <name evidence="10" type="primary">RvY_01156-1</name>
    <name evidence="10" type="synonym">RvY_01156.1</name>
    <name evidence="10" type="ORF">RvY_01156</name>
</gene>
<evidence type="ECO:0000313" key="11">
    <source>
        <dbReference type="Proteomes" id="UP000186922"/>
    </source>
</evidence>
<dbReference type="OrthoDB" id="8902296at2759"/>
<protein>
    <submittedName>
        <fullName evidence="10">Uncharacterized protein</fullName>
    </submittedName>
</protein>
<dbReference type="GO" id="GO:0015986">
    <property type="term" value="P:proton motive force-driven ATP synthesis"/>
    <property type="evidence" value="ECO:0007669"/>
    <property type="project" value="InterPro"/>
</dbReference>
<dbReference type="Pfam" id="PF05511">
    <property type="entry name" value="ATP-synt_F6"/>
    <property type="match status" value="1"/>
</dbReference>
<keyword evidence="3" id="KW-0813">Transport</keyword>
<evidence type="ECO:0000256" key="7">
    <source>
        <dbReference type="ARBA" id="ARBA00023065"/>
    </source>
</evidence>
<dbReference type="FunFam" id="1.10.246.110:FF:000001">
    <property type="entry name" value="ATP synthase-coupling factor 6, mitochondrial"/>
    <property type="match status" value="1"/>
</dbReference>
<dbReference type="Proteomes" id="UP000186922">
    <property type="component" value="Unassembled WGS sequence"/>
</dbReference>
<evidence type="ECO:0000256" key="4">
    <source>
        <dbReference type="ARBA" id="ARBA00022547"/>
    </source>
</evidence>
<keyword evidence="5" id="KW-0375">Hydrogen ion transport</keyword>
<proteinExistence type="inferred from homology"/>
<dbReference type="STRING" id="947166.A0A1D1UG80"/>
<dbReference type="InterPro" id="IPR036204">
    <property type="entry name" value="ATP_synth_f6_sf_mt"/>
</dbReference>
<keyword evidence="7" id="KW-0406">Ion transport</keyword>
<dbReference type="PANTHER" id="PTHR12441:SF10">
    <property type="entry name" value="ATP SYNTHASE-COUPLING FACTOR 6, MITOCHONDRIAL"/>
    <property type="match status" value="1"/>
</dbReference>
<dbReference type="SUPFAM" id="SSF111357">
    <property type="entry name" value="Mitochondrial ATP synthase coupling factor 6"/>
    <property type="match status" value="1"/>
</dbReference>
<sequence length="105" mass="11868">MALRQLLRLCESAPLTSVRCLSASATRSADPIQQLFADKVRDYMQKSKAAGGKLVDADAELQKELEESLNRTLRQFGGKSHDEMLKFPSFHFEDPKLDPINMEQK</sequence>
<dbReference type="AlphaFoldDB" id="A0A1D1UG80"/>
<evidence type="ECO:0000256" key="8">
    <source>
        <dbReference type="ARBA" id="ARBA00023128"/>
    </source>
</evidence>
<keyword evidence="6" id="KW-0999">Mitochondrion inner membrane</keyword>
<evidence type="ECO:0000256" key="5">
    <source>
        <dbReference type="ARBA" id="ARBA00022781"/>
    </source>
</evidence>
<organism evidence="10 11">
    <name type="scientific">Ramazzottius varieornatus</name>
    <name type="common">Water bear</name>
    <name type="synonym">Tardigrade</name>
    <dbReference type="NCBI Taxonomy" id="947166"/>
    <lineage>
        <taxon>Eukaryota</taxon>
        <taxon>Metazoa</taxon>
        <taxon>Ecdysozoa</taxon>
        <taxon>Tardigrada</taxon>
        <taxon>Eutardigrada</taxon>
        <taxon>Parachela</taxon>
        <taxon>Hypsibioidea</taxon>
        <taxon>Ramazzottiidae</taxon>
        <taxon>Ramazzottius</taxon>
    </lineage>
</organism>
<dbReference type="GO" id="GO:0015078">
    <property type="term" value="F:proton transmembrane transporter activity"/>
    <property type="evidence" value="ECO:0007669"/>
    <property type="project" value="InterPro"/>
</dbReference>
<evidence type="ECO:0000256" key="6">
    <source>
        <dbReference type="ARBA" id="ARBA00022792"/>
    </source>
</evidence>
<dbReference type="GO" id="GO:0045259">
    <property type="term" value="C:proton-transporting ATP synthase complex"/>
    <property type="evidence" value="ECO:0007669"/>
    <property type="project" value="UniProtKB-KW"/>
</dbReference>
<keyword evidence="4" id="KW-0138">CF(0)</keyword>
<evidence type="ECO:0000256" key="1">
    <source>
        <dbReference type="ARBA" id="ARBA00004273"/>
    </source>
</evidence>
<dbReference type="InterPro" id="IPR008387">
    <property type="entry name" value="ATP_synth_f6_mt"/>
</dbReference>
<name>A0A1D1UG80_RAMVA</name>
<dbReference type="Gene3D" id="1.10.246.110">
    <property type="entry name" value="Mitochondrial ATP synthase-coupling factor 6"/>
    <property type="match status" value="1"/>
</dbReference>
<accession>A0A1D1UG80</accession>
<evidence type="ECO:0000256" key="3">
    <source>
        <dbReference type="ARBA" id="ARBA00022448"/>
    </source>
</evidence>
<dbReference type="EMBL" id="BDGG01000001">
    <property type="protein sequence ID" value="GAU88461.1"/>
    <property type="molecule type" value="Genomic_DNA"/>
</dbReference>
<evidence type="ECO:0000256" key="2">
    <source>
        <dbReference type="ARBA" id="ARBA00007346"/>
    </source>
</evidence>
<comment type="subcellular location">
    <subcellularLocation>
        <location evidence="1">Mitochondrion inner membrane</location>
    </subcellularLocation>
</comment>
<keyword evidence="9" id="KW-0472">Membrane</keyword>
<dbReference type="PANTHER" id="PTHR12441">
    <property type="entry name" value="ATP SYNTHASE COUPLING FACTOR 6, MITOCHONDRIAL"/>
    <property type="match status" value="1"/>
</dbReference>
<keyword evidence="11" id="KW-1185">Reference proteome</keyword>